<sequence length="153" mass="16770">MFRVTSVSTSSFLYQLAKNPEKQEKLYGELKEVLPTPDTPLDVKKMERLSYLKACIKETLRCFQPMTTQLTDVQPMTSQLCTVIKPQVSIILGYAIERELAKSHGGWESNTVAEGARDLPSLGGQQPGGAFPGPGALLTGTLAEVCLLSLLRR</sequence>
<dbReference type="Pfam" id="PF00067">
    <property type="entry name" value="p450"/>
    <property type="match status" value="1"/>
</dbReference>
<evidence type="ECO:0008006" key="5">
    <source>
        <dbReference type="Google" id="ProtNLM"/>
    </source>
</evidence>
<dbReference type="InterPro" id="IPR001128">
    <property type="entry name" value="Cyt_P450"/>
</dbReference>
<dbReference type="Proteomes" id="UP001148838">
    <property type="component" value="Unassembled WGS sequence"/>
</dbReference>
<proteinExistence type="inferred from homology"/>
<evidence type="ECO:0000313" key="4">
    <source>
        <dbReference type="Proteomes" id="UP001148838"/>
    </source>
</evidence>
<evidence type="ECO:0000313" key="3">
    <source>
        <dbReference type="EMBL" id="KAJ4427848.1"/>
    </source>
</evidence>
<dbReference type="EMBL" id="JAJSOF020000038">
    <property type="protein sequence ID" value="KAJ4427848.1"/>
    <property type="molecule type" value="Genomic_DNA"/>
</dbReference>
<reference evidence="3 4" key="1">
    <citation type="journal article" date="2022" name="Allergy">
        <title>Genome assembly and annotation of Periplaneta americana reveal a comprehensive cockroach allergen profile.</title>
        <authorList>
            <person name="Wang L."/>
            <person name="Xiong Q."/>
            <person name="Saelim N."/>
            <person name="Wang L."/>
            <person name="Nong W."/>
            <person name="Wan A.T."/>
            <person name="Shi M."/>
            <person name="Liu X."/>
            <person name="Cao Q."/>
            <person name="Hui J.H.L."/>
            <person name="Sookrung N."/>
            <person name="Leung T.F."/>
            <person name="Tungtrongchitr A."/>
            <person name="Tsui S.K.W."/>
        </authorList>
    </citation>
    <scope>NUCLEOTIDE SEQUENCE [LARGE SCALE GENOMIC DNA]</scope>
    <source>
        <strain evidence="3">PWHHKU_190912</strain>
    </source>
</reference>
<comment type="caution">
    <text evidence="3">The sequence shown here is derived from an EMBL/GenBank/DDBJ whole genome shotgun (WGS) entry which is preliminary data.</text>
</comment>
<dbReference type="InterPro" id="IPR050121">
    <property type="entry name" value="Cytochrome_P450_monoxygenase"/>
</dbReference>
<organism evidence="3 4">
    <name type="scientific">Periplaneta americana</name>
    <name type="common">American cockroach</name>
    <name type="synonym">Blatta americana</name>
    <dbReference type="NCBI Taxonomy" id="6978"/>
    <lineage>
        <taxon>Eukaryota</taxon>
        <taxon>Metazoa</taxon>
        <taxon>Ecdysozoa</taxon>
        <taxon>Arthropoda</taxon>
        <taxon>Hexapoda</taxon>
        <taxon>Insecta</taxon>
        <taxon>Pterygota</taxon>
        <taxon>Neoptera</taxon>
        <taxon>Polyneoptera</taxon>
        <taxon>Dictyoptera</taxon>
        <taxon>Blattodea</taxon>
        <taxon>Blattoidea</taxon>
        <taxon>Blattidae</taxon>
        <taxon>Blattinae</taxon>
        <taxon>Periplaneta</taxon>
    </lineage>
</organism>
<accession>A0ABQ8S1N8</accession>
<keyword evidence="2" id="KW-0560">Oxidoreductase</keyword>
<gene>
    <name evidence="3" type="ORF">ANN_25627</name>
</gene>
<dbReference type="Gene3D" id="1.10.630.10">
    <property type="entry name" value="Cytochrome P450"/>
    <property type="match status" value="1"/>
</dbReference>
<evidence type="ECO:0000256" key="1">
    <source>
        <dbReference type="ARBA" id="ARBA00010617"/>
    </source>
</evidence>
<dbReference type="PANTHER" id="PTHR24305">
    <property type="entry name" value="CYTOCHROME P450"/>
    <property type="match status" value="1"/>
</dbReference>
<dbReference type="InterPro" id="IPR036396">
    <property type="entry name" value="Cyt_P450_sf"/>
</dbReference>
<keyword evidence="4" id="KW-1185">Reference proteome</keyword>
<dbReference type="PANTHER" id="PTHR24305:SF166">
    <property type="entry name" value="CYTOCHROME P450 12A4, MITOCHONDRIAL-RELATED"/>
    <property type="match status" value="1"/>
</dbReference>
<dbReference type="SUPFAM" id="SSF48264">
    <property type="entry name" value="Cytochrome P450"/>
    <property type="match status" value="1"/>
</dbReference>
<comment type="similarity">
    <text evidence="1">Belongs to the cytochrome P450 family.</text>
</comment>
<evidence type="ECO:0000256" key="2">
    <source>
        <dbReference type="ARBA" id="ARBA00023033"/>
    </source>
</evidence>
<name>A0ABQ8S1N8_PERAM</name>
<protein>
    <recommendedName>
        <fullName evidence="5">Cytochrome P450</fullName>
    </recommendedName>
</protein>
<keyword evidence="2" id="KW-0503">Monooxygenase</keyword>